<dbReference type="Gene3D" id="1.10.510.10">
    <property type="entry name" value="Transferase(Phosphotransferase) domain 1"/>
    <property type="match status" value="1"/>
</dbReference>
<dbReference type="InterPro" id="IPR011009">
    <property type="entry name" value="Kinase-like_dom_sf"/>
</dbReference>
<dbReference type="EMBL" id="JAGHQM010000009">
    <property type="protein sequence ID" value="KAH0566432.1"/>
    <property type="molecule type" value="Genomic_DNA"/>
</dbReference>
<organism evidence="3 4">
    <name type="scientific">Trichoglossum hirsutum</name>
    <dbReference type="NCBI Taxonomy" id="265104"/>
    <lineage>
        <taxon>Eukaryota</taxon>
        <taxon>Fungi</taxon>
        <taxon>Dikarya</taxon>
        <taxon>Ascomycota</taxon>
        <taxon>Pezizomycotina</taxon>
        <taxon>Geoglossomycetes</taxon>
        <taxon>Geoglossales</taxon>
        <taxon>Geoglossaceae</taxon>
        <taxon>Trichoglossum</taxon>
    </lineage>
</organism>
<reference evidence="3" key="1">
    <citation type="submission" date="2021-03" db="EMBL/GenBank/DDBJ databases">
        <title>Comparative genomics and phylogenomic investigation of the class Geoglossomycetes provide insights into ecological specialization and systematics.</title>
        <authorList>
            <person name="Melie T."/>
            <person name="Pirro S."/>
            <person name="Miller A.N."/>
            <person name="Quandt A."/>
        </authorList>
    </citation>
    <scope>NUCLEOTIDE SEQUENCE</scope>
    <source>
        <strain evidence="3">CAQ_001_2017</strain>
    </source>
</reference>
<dbReference type="GO" id="GO:0004672">
    <property type="term" value="F:protein kinase activity"/>
    <property type="evidence" value="ECO:0007669"/>
    <property type="project" value="InterPro"/>
</dbReference>
<feature type="compositionally biased region" description="Basic and acidic residues" evidence="1">
    <location>
        <begin position="199"/>
        <end position="212"/>
    </location>
</feature>
<evidence type="ECO:0000313" key="4">
    <source>
        <dbReference type="Proteomes" id="UP000750711"/>
    </source>
</evidence>
<dbReference type="InterPro" id="IPR040976">
    <property type="entry name" value="Pkinase_fungal"/>
</dbReference>
<sequence length="696" mass="78822">MNEGNMAGNPTRLHLNTTSLTPATNSSTPIRSGSGNLDLAEETKTSRNRAKILYEYIMSQGKLFFEKDQLCSKMLSYYMDRLGNSYDEFASRVAAIDEVKKFLDSVGQRRGNEGEFADMVDAVFKQLASLPAFQDRWIRYVHSGNDGIEARKHAHPWVADWDDPKNLLKMDFYTVMVERASESDDWRPVSLSTRMHGYKGQEEQRQQKKQEQQDPPPGIFRKFSHGSWDDARILVELKSNIKHISSIPDLSNMFLKAAQILRFQPNRHFVLGLYICGSSVRVVRCDRTCVLVGAPVNFGSNPALLVKVLVAGFVLDGNDVGFLEGDQAVSMEDVDGKLQPVVVIGQSREKFVLDKQISGPEKDRLIGRGTTVHLAHRLGDPRQQCCIKCAWAHPERPHEAEFLMLLSHVSGVVELLSWDALRLSEVPESIITGFRRCISGRTTPVVDSSTASPLGTLFQPRQLRRTVTSYIGDSFSTTQLSTLDFLKAWLGLFKTISSVLKENIVHRDLSHGNVRFDESKSPKIIDFELAHRIDCGESTVNVTGTPLFMSVEMLFYSEFSQRVYQELHELESGFWVFFFGILLRTQSGKDKLKALQIHALSTGMRGLGEAKWTMIRGPLILEWANWFGQDEDGKLLMNLCRQIVDILYKEGITFPSFEERNKDGKRKHRERYETVKNDILNVLNESIESHKSSVSV</sequence>
<feature type="compositionally biased region" description="Polar residues" evidence="1">
    <location>
        <begin position="14"/>
        <end position="35"/>
    </location>
</feature>
<gene>
    <name evidence="3" type="ORF">GP486_000180</name>
</gene>
<accession>A0A9P8RU57</accession>
<dbReference type="PROSITE" id="PS50011">
    <property type="entry name" value="PROTEIN_KINASE_DOM"/>
    <property type="match status" value="1"/>
</dbReference>
<dbReference type="Proteomes" id="UP000750711">
    <property type="component" value="Unassembled WGS sequence"/>
</dbReference>
<dbReference type="GO" id="GO:0005524">
    <property type="term" value="F:ATP binding"/>
    <property type="evidence" value="ECO:0007669"/>
    <property type="project" value="InterPro"/>
</dbReference>
<dbReference type="AlphaFoldDB" id="A0A9P8RU57"/>
<name>A0A9P8RU57_9PEZI</name>
<dbReference type="PANTHER" id="PTHR38248:SF2">
    <property type="entry name" value="FUNK1 11"/>
    <property type="match status" value="1"/>
</dbReference>
<dbReference type="SUPFAM" id="SSF56112">
    <property type="entry name" value="Protein kinase-like (PK-like)"/>
    <property type="match status" value="1"/>
</dbReference>
<feature type="region of interest" description="Disordered" evidence="1">
    <location>
        <begin position="197"/>
        <end position="222"/>
    </location>
</feature>
<dbReference type="PANTHER" id="PTHR38248">
    <property type="entry name" value="FUNK1 6"/>
    <property type="match status" value="1"/>
</dbReference>
<feature type="domain" description="Protein kinase" evidence="2">
    <location>
        <begin position="338"/>
        <end position="696"/>
    </location>
</feature>
<dbReference type="Pfam" id="PF17667">
    <property type="entry name" value="Pkinase_fungal"/>
    <property type="match status" value="1"/>
</dbReference>
<feature type="region of interest" description="Disordered" evidence="1">
    <location>
        <begin position="1"/>
        <end position="38"/>
    </location>
</feature>
<protein>
    <recommendedName>
        <fullName evidence="2">Protein kinase domain-containing protein</fullName>
    </recommendedName>
</protein>
<evidence type="ECO:0000313" key="3">
    <source>
        <dbReference type="EMBL" id="KAH0566432.1"/>
    </source>
</evidence>
<keyword evidence="4" id="KW-1185">Reference proteome</keyword>
<comment type="caution">
    <text evidence="3">The sequence shown here is derived from an EMBL/GenBank/DDBJ whole genome shotgun (WGS) entry which is preliminary data.</text>
</comment>
<proteinExistence type="predicted"/>
<evidence type="ECO:0000256" key="1">
    <source>
        <dbReference type="SAM" id="MobiDB-lite"/>
    </source>
</evidence>
<evidence type="ECO:0000259" key="2">
    <source>
        <dbReference type="PROSITE" id="PS50011"/>
    </source>
</evidence>
<dbReference type="InterPro" id="IPR000719">
    <property type="entry name" value="Prot_kinase_dom"/>
</dbReference>